<dbReference type="SUPFAM" id="SSF54909">
    <property type="entry name" value="Dimeric alpha+beta barrel"/>
    <property type="match status" value="1"/>
</dbReference>
<dbReference type="Pfam" id="PF11695">
    <property type="entry name" value="DUF3291"/>
    <property type="match status" value="1"/>
</dbReference>
<sequence length="172" mass="20764">MDSYFMLIVQNLFLHNINQNNKNRKMYQLAQINVARMIGANIEDPVMKEFVNHLDSVNQLAEESDGFIWRLKDDENNATSFNPLNDEQVIINLSVWRNIESLEYFTYKTFHVDFLRRRKEWFQKYGKAYYALWWIKNDEYPDIDEALKRLEYLQEYGPSSYAFTFQNVFQAL</sequence>
<dbReference type="AlphaFoldDB" id="A0A3D9CH06"/>
<feature type="domain" description="DUF3291" evidence="1">
    <location>
        <begin position="29"/>
        <end position="167"/>
    </location>
</feature>
<evidence type="ECO:0000313" key="3">
    <source>
        <dbReference type="Proteomes" id="UP000256769"/>
    </source>
</evidence>
<proteinExistence type="predicted"/>
<dbReference type="OrthoDB" id="2376237at2"/>
<reference evidence="2 3" key="1">
    <citation type="journal article" date="2007" name="Int. J. Syst. Evol. Microbiol.">
        <title>Chryseobacterium flavum sp. nov., isolated from polluted soil.</title>
        <authorList>
            <person name="Zhou Y."/>
            <person name="Dong J."/>
            <person name="Wang X."/>
            <person name="Huang X."/>
            <person name="Zhang K.Y."/>
            <person name="Zhang Y.Q."/>
            <person name="Guo Y.F."/>
            <person name="Lai R."/>
            <person name="Li W.J."/>
        </authorList>
    </citation>
    <scope>NUCLEOTIDE SEQUENCE [LARGE SCALE GENOMIC DNA]</scope>
    <source>
        <strain evidence="2 3">KCTC 12877</strain>
    </source>
</reference>
<evidence type="ECO:0000259" key="1">
    <source>
        <dbReference type="Pfam" id="PF11695"/>
    </source>
</evidence>
<keyword evidence="3" id="KW-1185">Reference proteome</keyword>
<dbReference type="EMBL" id="QNUE01000019">
    <property type="protein sequence ID" value="REC65063.1"/>
    <property type="molecule type" value="Genomic_DNA"/>
</dbReference>
<gene>
    <name evidence="2" type="ORF">DRF59_17790</name>
</gene>
<evidence type="ECO:0000313" key="2">
    <source>
        <dbReference type="EMBL" id="REC65063.1"/>
    </source>
</evidence>
<dbReference type="InterPro" id="IPR011008">
    <property type="entry name" value="Dimeric_a/b-barrel"/>
</dbReference>
<dbReference type="InterPro" id="IPR021708">
    <property type="entry name" value="DUF3291"/>
</dbReference>
<dbReference type="Proteomes" id="UP000256769">
    <property type="component" value="Unassembled WGS sequence"/>
</dbReference>
<accession>A0A3D9CH06</accession>
<protein>
    <submittedName>
        <fullName evidence="2">DUF3291 domain-containing protein</fullName>
    </submittedName>
</protein>
<organism evidence="2 3">
    <name type="scientific">Chryseobacterium flavum</name>
    <dbReference type="NCBI Taxonomy" id="415851"/>
    <lineage>
        <taxon>Bacteria</taxon>
        <taxon>Pseudomonadati</taxon>
        <taxon>Bacteroidota</taxon>
        <taxon>Flavobacteriia</taxon>
        <taxon>Flavobacteriales</taxon>
        <taxon>Weeksellaceae</taxon>
        <taxon>Chryseobacterium group</taxon>
        <taxon>Chryseobacterium</taxon>
    </lineage>
</organism>
<name>A0A3D9CH06_9FLAO</name>
<comment type="caution">
    <text evidence="2">The sequence shown here is derived from an EMBL/GenBank/DDBJ whole genome shotgun (WGS) entry which is preliminary data.</text>
</comment>